<feature type="region of interest" description="Disordered" evidence="9">
    <location>
        <begin position="1"/>
        <end position="105"/>
    </location>
</feature>
<dbReference type="EMBL" id="SWKV01000033">
    <property type="protein sequence ID" value="KAF3039013.1"/>
    <property type="molecule type" value="Genomic_DNA"/>
</dbReference>
<evidence type="ECO:0000256" key="7">
    <source>
        <dbReference type="ARBA" id="ARBA00022833"/>
    </source>
</evidence>
<dbReference type="GO" id="GO:0000324">
    <property type="term" value="C:fungal-type vacuole"/>
    <property type="evidence" value="ECO:0007669"/>
    <property type="project" value="TreeGrafter"/>
</dbReference>
<reference evidence="11" key="1">
    <citation type="submission" date="2019-04" db="EMBL/GenBank/DDBJ databases">
        <title>Sequencing of skin fungus with MAO and IRED activity.</title>
        <authorList>
            <person name="Marsaioli A.J."/>
            <person name="Bonatto J.M.C."/>
            <person name="Reis Junior O."/>
        </authorList>
    </citation>
    <scope>NUCLEOTIDE SEQUENCE</scope>
    <source>
        <strain evidence="11">28M1</strain>
    </source>
</reference>
<dbReference type="FunFam" id="2.30.250.10:FF:000001">
    <property type="entry name" value="Aspartyl aminopeptidase 1"/>
    <property type="match status" value="1"/>
</dbReference>
<comment type="caution">
    <text evidence="11">The sequence shown here is derived from an EMBL/GenBank/DDBJ whole genome shotgun (WGS) entry which is preliminary data.</text>
</comment>
<dbReference type="InterPro" id="IPR015943">
    <property type="entry name" value="WD40/YVTN_repeat-like_dom_sf"/>
</dbReference>
<gene>
    <name evidence="11" type="ORF">E8E12_006416</name>
</gene>
<evidence type="ECO:0000256" key="2">
    <source>
        <dbReference type="ARBA" id="ARBA00008290"/>
    </source>
</evidence>
<dbReference type="InterPro" id="IPR023358">
    <property type="entry name" value="Peptidase_M18_dom2"/>
</dbReference>
<feature type="compositionally biased region" description="Basic and acidic residues" evidence="9">
    <location>
        <begin position="49"/>
        <end position="64"/>
    </location>
</feature>
<name>A0A9P4WQS4_9PLEO</name>
<dbReference type="CDD" id="cd05658">
    <property type="entry name" value="M18_DAP"/>
    <property type="match status" value="1"/>
</dbReference>
<dbReference type="Gene3D" id="3.40.462.20">
    <property type="match status" value="1"/>
</dbReference>
<dbReference type="InterPro" id="IPR012951">
    <property type="entry name" value="BBE"/>
</dbReference>
<keyword evidence="5" id="KW-0479">Metal-binding</keyword>
<dbReference type="Gene3D" id="2.30.250.10">
    <property type="entry name" value="Aminopeptidase i, Domain 2"/>
    <property type="match status" value="1"/>
</dbReference>
<dbReference type="Pfam" id="PF02127">
    <property type="entry name" value="Peptidase_M18"/>
    <property type="match status" value="1"/>
</dbReference>
<dbReference type="Proteomes" id="UP000758155">
    <property type="component" value="Unassembled WGS sequence"/>
</dbReference>
<dbReference type="PANTHER" id="PTHR28570">
    <property type="entry name" value="ASPARTYL AMINOPEPTIDASE"/>
    <property type="match status" value="1"/>
</dbReference>
<evidence type="ECO:0000256" key="8">
    <source>
        <dbReference type="ARBA" id="ARBA00023049"/>
    </source>
</evidence>
<dbReference type="SUPFAM" id="SSF101821">
    <property type="entry name" value="Aminopeptidase/glucanase lid domain"/>
    <property type="match status" value="1"/>
</dbReference>
<feature type="region of interest" description="Disordered" evidence="9">
    <location>
        <begin position="122"/>
        <end position="153"/>
    </location>
</feature>
<dbReference type="Pfam" id="PF08031">
    <property type="entry name" value="BBE"/>
    <property type="match status" value="1"/>
</dbReference>
<evidence type="ECO:0000256" key="5">
    <source>
        <dbReference type="ARBA" id="ARBA00022723"/>
    </source>
</evidence>
<comment type="cofactor">
    <cofactor evidence="1">
        <name>Zn(2+)</name>
        <dbReference type="ChEBI" id="CHEBI:29105"/>
    </cofactor>
</comment>
<evidence type="ECO:0000256" key="9">
    <source>
        <dbReference type="SAM" id="MobiDB-lite"/>
    </source>
</evidence>
<proteinExistence type="inferred from homology"/>
<dbReference type="GO" id="GO:0008270">
    <property type="term" value="F:zinc ion binding"/>
    <property type="evidence" value="ECO:0007669"/>
    <property type="project" value="InterPro"/>
</dbReference>
<dbReference type="SUPFAM" id="SSF110296">
    <property type="entry name" value="Oligoxyloglucan reducing end-specific cellobiohydrolase"/>
    <property type="match status" value="1"/>
</dbReference>
<sequence>MTKNHPSLRRAASNADLYADPSPPQQLRHSYSTNLSRSHTTAGPLPRRTLADWEQKRHQMSDKGRARHSYTAPYPNLIEDDEDFRPNRQKQSPPPVPPKILEETPTPAPILEFRDGEYRLPAPKIAPKPVPSHSWLPSQLPPVPVREKSKEDPGRYTKPFTDFMTANPTIFHAVDAVAKDLEKDGYKKLSERDAWDLKAGGKYYVDRNGTSLIAFAIGDNYKASNGAAIVAGHIDALTAKLKPISKLRTKAGYVQLGVAPYAGALNDTWWDRDLGIGGRVLVKENGKIVTKLVKLDWPIAKIPTLAPHFGAVANGPFNKETQMVPIIGLDNSDFNGATLSTSQDGAEWKASSLGGEGAFTATQPERLVKAISSELGITDYSTIVNWELELFDVQPATTGGLDREFIFAGRIDDKLCSWAAIQALLNSNSSLSTSSQIRMVALFDDEEVGSLLRQGARGNFLPIVLERIVEEFAESNVKNTLARTYANSFLVSSDVIHAVNPNFLNAYLENHSPRLNVGPAVSADSNAHMTTDAVSTAILQRCVDADIGKRKQDPKLQVFQIRNDSRSGGTVGPMLSAATGIRAIDCGIPQLSMHSIRATTGSQDPGLGVFTFQSFLERFEEVDQEFKAQRTGLEWQGGAIKINGAYQFTDVYAVAKRNNVIVVGGGAPSVGAVGGWHTGGGHGPATRNYGSHPNVKAVAVQRLEIAPKTTNTSAILDAMAVMFQNFPDINDAGFAGYGYWAINGYQTLFGNTTGGYYHDFWNIGNDTATAKAGFAPIRKRLDKLQNIVTINETYKQYPDYWSMYESESSLNDRVGITAAVSSRLFDRASVSDYQDVRDTLPKIIGPAEEMGQNTILLVSGGQVAKDAADPYSGLHPAWRTSPFMSIIGRGWLPGSSEEIKAYIRSDVTNVKGAAMKALAPNTGGYMNEGDRLDPEWQKTFYGSNYAIHSATKRKYDPLDLFYCPTFTRNAVVALGALFSASYASVLPRDYPTYKPLTWDLKPTNSTQQFRGLSPLSHDVVWVSGTNSTVLLTTNGGTSWINVSPSLSENSTLFQFRDIEAFSSKSAVVLSIGEGNASRIYKTTDSGRTWNPTFINAEPTAFYDCMAFESKKHGLAMSDPVDGKFRLIETWDGGATWKIIDPAEIPAALTGEFGFAASGTCIEAAAGRWYIASGGVNPGRIYRSDDGKKWRVGNSSIAGGTAAGVFSVRFRDEKNGIAVGGDYEKPAENVDSAAWSKDGGKTWRKAQGFPGGYRSGVSWVPGRGQAAVAVGTSGSDITYDGGKNWHAIGNGTFDAVECVTKDTCWASGSGGRVARLKL</sequence>
<feature type="domain" description="Berberine/berberine-like" evidence="10">
    <location>
        <begin position="925"/>
        <end position="963"/>
    </location>
</feature>
<dbReference type="Gene3D" id="3.40.630.10">
    <property type="entry name" value="Zn peptidases"/>
    <property type="match status" value="1"/>
</dbReference>
<evidence type="ECO:0000313" key="11">
    <source>
        <dbReference type="EMBL" id="KAF3039013.1"/>
    </source>
</evidence>
<dbReference type="PRINTS" id="PR00932">
    <property type="entry name" value="AMINO1PTASE"/>
</dbReference>
<dbReference type="NCBIfam" id="NF002759">
    <property type="entry name" value="PRK02813.1"/>
    <property type="match status" value="1"/>
</dbReference>
<dbReference type="Gene3D" id="2.130.10.10">
    <property type="entry name" value="YVTN repeat-like/Quinoprotein amine dehydrogenase"/>
    <property type="match status" value="2"/>
</dbReference>
<evidence type="ECO:0000256" key="1">
    <source>
        <dbReference type="ARBA" id="ARBA00001947"/>
    </source>
</evidence>
<dbReference type="GO" id="GO:0016491">
    <property type="term" value="F:oxidoreductase activity"/>
    <property type="evidence" value="ECO:0007669"/>
    <property type="project" value="InterPro"/>
</dbReference>
<keyword evidence="7" id="KW-0862">Zinc</keyword>
<dbReference type="SUPFAM" id="SSF53187">
    <property type="entry name" value="Zn-dependent exopeptidases"/>
    <property type="match status" value="1"/>
</dbReference>
<keyword evidence="3" id="KW-0031">Aminopeptidase</keyword>
<organism evidence="11 12">
    <name type="scientific">Didymella heteroderae</name>
    <dbReference type="NCBI Taxonomy" id="1769908"/>
    <lineage>
        <taxon>Eukaryota</taxon>
        <taxon>Fungi</taxon>
        <taxon>Dikarya</taxon>
        <taxon>Ascomycota</taxon>
        <taxon>Pezizomycotina</taxon>
        <taxon>Dothideomycetes</taxon>
        <taxon>Pleosporomycetidae</taxon>
        <taxon>Pleosporales</taxon>
        <taxon>Pleosporineae</taxon>
        <taxon>Didymellaceae</taxon>
        <taxon>Didymella</taxon>
    </lineage>
</organism>
<dbReference type="CDD" id="cd15482">
    <property type="entry name" value="Sialidase_non-viral"/>
    <property type="match status" value="1"/>
</dbReference>
<evidence type="ECO:0000259" key="10">
    <source>
        <dbReference type="Pfam" id="PF08031"/>
    </source>
</evidence>
<evidence type="ECO:0000256" key="3">
    <source>
        <dbReference type="ARBA" id="ARBA00022438"/>
    </source>
</evidence>
<evidence type="ECO:0000256" key="4">
    <source>
        <dbReference type="ARBA" id="ARBA00022670"/>
    </source>
</evidence>
<dbReference type="Gene3D" id="3.30.465.10">
    <property type="match status" value="2"/>
</dbReference>
<dbReference type="PANTHER" id="PTHR28570:SF4">
    <property type="entry name" value="VACUOLAR AMINOPEPTIDASE 1"/>
    <property type="match status" value="1"/>
</dbReference>
<feature type="compositionally biased region" description="Polar residues" evidence="9">
    <location>
        <begin position="25"/>
        <end position="41"/>
    </location>
</feature>
<protein>
    <recommendedName>
        <fullName evidence="10">Berberine/berberine-like domain-containing protein</fullName>
    </recommendedName>
</protein>
<evidence type="ECO:0000313" key="12">
    <source>
        <dbReference type="Proteomes" id="UP000758155"/>
    </source>
</evidence>
<dbReference type="GO" id="GO:0070006">
    <property type="term" value="F:metalloaminopeptidase activity"/>
    <property type="evidence" value="ECO:0007669"/>
    <property type="project" value="TreeGrafter"/>
</dbReference>
<dbReference type="OrthoDB" id="9880441at2759"/>
<comment type="similarity">
    <text evidence="2">Belongs to the peptidase M18 family.</text>
</comment>
<keyword evidence="12" id="KW-1185">Reference proteome</keyword>
<dbReference type="GO" id="GO:0050660">
    <property type="term" value="F:flavin adenine dinucleotide binding"/>
    <property type="evidence" value="ECO:0007669"/>
    <property type="project" value="InterPro"/>
</dbReference>
<keyword evidence="4" id="KW-0645">Protease</keyword>
<accession>A0A9P4WQS4</accession>
<evidence type="ECO:0000256" key="6">
    <source>
        <dbReference type="ARBA" id="ARBA00022801"/>
    </source>
</evidence>
<dbReference type="InterPro" id="IPR016169">
    <property type="entry name" value="FAD-bd_PCMH_sub2"/>
</dbReference>
<dbReference type="InterPro" id="IPR001948">
    <property type="entry name" value="Peptidase_M18"/>
</dbReference>
<keyword evidence="8" id="KW-0482">Metalloprotease</keyword>
<keyword evidence="6" id="KW-0378">Hydrolase</keyword>
<dbReference type="GO" id="GO:0006508">
    <property type="term" value="P:proteolysis"/>
    <property type="evidence" value="ECO:0007669"/>
    <property type="project" value="UniProtKB-KW"/>
</dbReference>